<gene>
    <name evidence="1" type="ORF">HMPREF1068_01115</name>
</gene>
<keyword evidence="2" id="KW-1185">Reference proteome</keyword>
<dbReference type="HOGENOM" id="CLU_125018_2_0_10"/>
<accession>I9S887</accession>
<evidence type="ECO:0000313" key="1">
    <source>
        <dbReference type="EMBL" id="EIY51568.1"/>
    </source>
</evidence>
<dbReference type="InterPro" id="IPR018673">
    <property type="entry name" value="DUF2141"/>
</dbReference>
<dbReference type="eggNOG" id="COG4704">
    <property type="taxonomic scope" value="Bacteria"/>
</dbReference>
<evidence type="ECO:0008006" key="3">
    <source>
        <dbReference type="Google" id="ProtNLM"/>
    </source>
</evidence>
<sequence>MEGIEHVKGNLLVGIYSSEESFMKKPAFGFKVEVTDTTLSIPCRGLPAGTYAISLFQDENGNGILDTGSFGRPTEKFGFSNNAEGIMGAPAYKKCRFEWKEDTTIVIRLK</sequence>
<proteinExistence type="predicted"/>
<name>I9S887_9BACE</name>
<dbReference type="EMBL" id="AGXS01000015">
    <property type="protein sequence ID" value="EIY51568.1"/>
    <property type="molecule type" value="Genomic_DNA"/>
</dbReference>
<organism evidence="1 2">
    <name type="scientific">Bacteroides nordii CL02T12C05</name>
    <dbReference type="NCBI Taxonomy" id="997884"/>
    <lineage>
        <taxon>Bacteria</taxon>
        <taxon>Pseudomonadati</taxon>
        <taxon>Bacteroidota</taxon>
        <taxon>Bacteroidia</taxon>
        <taxon>Bacteroidales</taxon>
        <taxon>Bacteroidaceae</taxon>
        <taxon>Bacteroides</taxon>
    </lineage>
</organism>
<dbReference type="Proteomes" id="UP000003089">
    <property type="component" value="Unassembled WGS sequence"/>
</dbReference>
<dbReference type="AlphaFoldDB" id="I9S887"/>
<dbReference type="Pfam" id="PF09912">
    <property type="entry name" value="DUF2141"/>
    <property type="match status" value="1"/>
</dbReference>
<comment type="caution">
    <text evidence="1">The sequence shown here is derived from an EMBL/GenBank/DDBJ whole genome shotgun (WGS) entry which is preliminary data.</text>
</comment>
<dbReference type="PATRIC" id="fig|997884.3.peg.1131"/>
<protein>
    <recommendedName>
        <fullName evidence="3">DUF2141 domain-containing protein</fullName>
    </recommendedName>
</protein>
<reference evidence="1 2" key="1">
    <citation type="submission" date="2012-02" db="EMBL/GenBank/DDBJ databases">
        <title>The Genome Sequence of Bacteroides nordii CL02T12C05.</title>
        <authorList>
            <consortium name="The Broad Institute Genome Sequencing Platform"/>
            <person name="Earl A."/>
            <person name="Ward D."/>
            <person name="Feldgarden M."/>
            <person name="Gevers D."/>
            <person name="Zitomersky N.L."/>
            <person name="Coyne M.J."/>
            <person name="Comstock L.E."/>
            <person name="Young S.K."/>
            <person name="Zeng Q."/>
            <person name="Gargeya S."/>
            <person name="Fitzgerald M."/>
            <person name="Haas B."/>
            <person name="Abouelleil A."/>
            <person name="Alvarado L."/>
            <person name="Arachchi H.M."/>
            <person name="Berlin A."/>
            <person name="Chapman S.B."/>
            <person name="Gearin G."/>
            <person name="Goldberg J."/>
            <person name="Griggs A."/>
            <person name="Gujja S."/>
            <person name="Hansen M."/>
            <person name="Heiman D."/>
            <person name="Howarth C."/>
            <person name="Larimer J."/>
            <person name="Lui A."/>
            <person name="MacDonald P.J.P."/>
            <person name="McCowen C."/>
            <person name="Montmayeur A."/>
            <person name="Murphy C."/>
            <person name="Neiman D."/>
            <person name="Pearson M."/>
            <person name="Priest M."/>
            <person name="Roberts A."/>
            <person name="Saif S."/>
            <person name="Shea T."/>
            <person name="Sisk P."/>
            <person name="Stolte C."/>
            <person name="Sykes S."/>
            <person name="Wortman J."/>
            <person name="Nusbaum C."/>
            <person name="Birren B."/>
        </authorList>
    </citation>
    <scope>NUCLEOTIDE SEQUENCE [LARGE SCALE GENOMIC DNA]</scope>
    <source>
        <strain evidence="1 2">CL02T12C05</strain>
    </source>
</reference>
<evidence type="ECO:0000313" key="2">
    <source>
        <dbReference type="Proteomes" id="UP000003089"/>
    </source>
</evidence>